<keyword evidence="1" id="KW-0472">Membrane</keyword>
<reference evidence="2 3" key="1">
    <citation type="submission" date="2020-07" db="EMBL/GenBank/DDBJ databases">
        <title>Sequencing the genomes of 1000 actinobacteria strains.</title>
        <authorList>
            <person name="Klenk H.-P."/>
        </authorList>
    </citation>
    <scope>NUCLEOTIDE SEQUENCE [LARGE SCALE GENOMIC DNA]</scope>
    <source>
        <strain evidence="2 3">DSM 23871</strain>
    </source>
</reference>
<protein>
    <submittedName>
        <fullName evidence="2">Uncharacterized protein</fullName>
    </submittedName>
</protein>
<gene>
    <name evidence="2" type="ORF">BJ963_000251</name>
</gene>
<keyword evidence="1" id="KW-0812">Transmembrane</keyword>
<dbReference type="RefSeq" id="WP_018190175.1">
    <property type="nucleotide sequence ID" value="NZ_BAAAPX010000001.1"/>
</dbReference>
<dbReference type="EMBL" id="JACCBJ010000001">
    <property type="protein sequence ID" value="NYD72732.1"/>
    <property type="molecule type" value="Genomic_DNA"/>
</dbReference>
<keyword evidence="1" id="KW-1133">Transmembrane helix</keyword>
<evidence type="ECO:0000313" key="3">
    <source>
        <dbReference type="Proteomes" id="UP000589620"/>
    </source>
</evidence>
<evidence type="ECO:0000313" key="2">
    <source>
        <dbReference type="EMBL" id="NYD72732.1"/>
    </source>
</evidence>
<dbReference type="AlphaFoldDB" id="A0A852SVJ7"/>
<feature type="transmembrane region" description="Helical" evidence="1">
    <location>
        <begin position="12"/>
        <end position="35"/>
    </location>
</feature>
<accession>A0A852SVJ7</accession>
<proteinExistence type="predicted"/>
<name>A0A852SVJ7_9MICO</name>
<organism evidence="2 3">
    <name type="scientific">Leifsonia soli</name>
    <dbReference type="NCBI Taxonomy" id="582665"/>
    <lineage>
        <taxon>Bacteria</taxon>
        <taxon>Bacillati</taxon>
        <taxon>Actinomycetota</taxon>
        <taxon>Actinomycetes</taxon>
        <taxon>Micrococcales</taxon>
        <taxon>Microbacteriaceae</taxon>
        <taxon>Leifsonia</taxon>
    </lineage>
</organism>
<comment type="caution">
    <text evidence="2">The sequence shown here is derived from an EMBL/GenBank/DDBJ whole genome shotgun (WGS) entry which is preliminary data.</text>
</comment>
<keyword evidence="3" id="KW-1185">Reference proteome</keyword>
<dbReference type="Proteomes" id="UP000589620">
    <property type="component" value="Unassembled WGS sequence"/>
</dbReference>
<sequence>MARFEPERKRPWIIPAVVVLAVAVIVIGLVVAVAAGGRIF</sequence>
<evidence type="ECO:0000256" key="1">
    <source>
        <dbReference type="SAM" id="Phobius"/>
    </source>
</evidence>